<reference evidence="2 4" key="2">
    <citation type="submission" date="2017-05" db="EMBL/GenBank/DDBJ databases">
        <title>The draft genome of the hyperthermophilic archaeon 'Pyrodictium delaneyi strain Hulk', an iron and nitrate reducer, reveals the capacity for sulfate reduction.</title>
        <authorList>
            <person name="Demey L.M."/>
            <person name="Miller C."/>
            <person name="Manzella M."/>
            <person name="Reguera G."/>
            <person name="Kashefi K."/>
        </authorList>
    </citation>
    <scope>NUCLEOTIDE SEQUENCE [LARGE SCALE GENOMIC DNA]</scope>
    <source>
        <strain evidence="2 4">Hulk</strain>
    </source>
</reference>
<dbReference type="PANTHER" id="PTHR35866">
    <property type="entry name" value="PUTATIVE-RELATED"/>
    <property type="match status" value="1"/>
</dbReference>
<dbReference type="EMBL" id="NCQP01000001">
    <property type="protein sequence ID" value="OWJ55699.1"/>
    <property type="molecule type" value="Genomic_DNA"/>
</dbReference>
<gene>
    <name evidence="2" type="ORF">Pdsh_02665</name>
    <name evidence="1" type="ORF">Pyrde_1177</name>
</gene>
<organism evidence="1 3">
    <name type="scientific">Pyrodictium delaneyi</name>
    <dbReference type="NCBI Taxonomy" id="1273541"/>
    <lineage>
        <taxon>Archaea</taxon>
        <taxon>Thermoproteota</taxon>
        <taxon>Thermoprotei</taxon>
        <taxon>Desulfurococcales</taxon>
        <taxon>Pyrodictiaceae</taxon>
        <taxon>Pyrodictium</taxon>
    </lineage>
</organism>
<dbReference type="InterPro" id="IPR005358">
    <property type="entry name" value="Puta_zinc/iron-chelating_dom"/>
</dbReference>
<dbReference type="EMBL" id="CP013011">
    <property type="protein sequence ID" value="ALL01225.1"/>
    <property type="molecule type" value="Genomic_DNA"/>
</dbReference>
<protein>
    <submittedName>
        <fullName evidence="2">Zinc/iron-chelating domain-containing protein</fullName>
    </submittedName>
</protein>
<sequence>MYEAELRLDCRLADGRYCALCCYSTEMPLSRKDIERITSLGYSIDYFADYVNGVPRLRNVDGHCVFLDPSTGKCKIYPYRPMGCRLYPLVYVPGKGVDVDPECPRAYTIDKKTVERLTPLVIRLVEEIYGSL</sequence>
<accession>A0A0N7JD52</accession>
<evidence type="ECO:0000313" key="2">
    <source>
        <dbReference type="EMBL" id="OWJ55699.1"/>
    </source>
</evidence>
<keyword evidence="4" id="KW-1185">Reference proteome</keyword>
<dbReference type="AlphaFoldDB" id="A0A0N7JD52"/>
<proteinExistence type="predicted"/>
<reference evidence="1 3" key="1">
    <citation type="submission" date="2015-10" db="EMBL/GenBank/DDBJ databases">
        <title>Complete genome sequence of hyperthermophilic archaeon Pyrodictium delaneyi Su06.</title>
        <authorList>
            <person name="Jung J.-H."/>
            <person name="Lin J."/>
            <person name="Holden J.F."/>
            <person name="Park C.-S."/>
        </authorList>
    </citation>
    <scope>NUCLEOTIDE SEQUENCE [LARGE SCALE GENOMIC DNA]</scope>
    <source>
        <strain evidence="1 3">Su06</strain>
    </source>
</reference>
<dbReference type="Proteomes" id="UP000196694">
    <property type="component" value="Unassembled WGS sequence"/>
</dbReference>
<evidence type="ECO:0000313" key="3">
    <source>
        <dbReference type="Proteomes" id="UP000058613"/>
    </source>
</evidence>
<evidence type="ECO:0000313" key="1">
    <source>
        <dbReference type="EMBL" id="ALL01225.1"/>
    </source>
</evidence>
<dbReference type="KEGG" id="pdl:Pyrde_1177"/>
<dbReference type="RefSeq" id="WP_055409050.1">
    <property type="nucleotide sequence ID" value="NZ_CP013011.1"/>
</dbReference>
<dbReference type="Proteomes" id="UP000058613">
    <property type="component" value="Chromosome"/>
</dbReference>
<dbReference type="PANTHER" id="PTHR35866:SF2">
    <property type="entry name" value="YKGJ FAMILY CYSTEINE CLUSTER PROTEIN"/>
    <property type="match status" value="1"/>
</dbReference>
<name>A0A0N7JD52_9CREN</name>
<dbReference type="GeneID" id="26099514"/>
<dbReference type="Pfam" id="PF03692">
    <property type="entry name" value="CxxCxxCC"/>
    <property type="match status" value="1"/>
</dbReference>
<evidence type="ECO:0000313" key="4">
    <source>
        <dbReference type="Proteomes" id="UP000196694"/>
    </source>
</evidence>
<dbReference type="PATRIC" id="fig|1273541.4.peg.1261"/>
<dbReference type="STRING" id="1273541.Pyrde_1177"/>